<protein>
    <submittedName>
        <fullName evidence="1">Uncharacterized protein</fullName>
    </submittedName>
</protein>
<name>A0ACC1QF77_9HYPO</name>
<reference evidence="1" key="1">
    <citation type="submission" date="2022-07" db="EMBL/GenBank/DDBJ databases">
        <title>Genome Sequence of Lecanicillium saksenae.</title>
        <authorList>
            <person name="Buettner E."/>
        </authorList>
    </citation>
    <scope>NUCLEOTIDE SEQUENCE</scope>
    <source>
        <strain evidence="1">VT-O1</strain>
    </source>
</reference>
<comment type="caution">
    <text evidence="1">The sequence shown here is derived from an EMBL/GenBank/DDBJ whole genome shotgun (WGS) entry which is preliminary data.</text>
</comment>
<dbReference type="Proteomes" id="UP001148737">
    <property type="component" value="Unassembled WGS sequence"/>
</dbReference>
<evidence type="ECO:0000313" key="2">
    <source>
        <dbReference type="Proteomes" id="UP001148737"/>
    </source>
</evidence>
<keyword evidence="2" id="KW-1185">Reference proteome</keyword>
<gene>
    <name evidence="1" type="ORF">NLG97_g10587</name>
</gene>
<sequence length="207" mass="23700">MKLTPVRVRGKRKSSNITASRSTTASPSPRPSKMLRSIQDVKHTRQLRPRTNLDTLPAEILESVLLYSGSVALPRASPIIGAKLSSRATLLRFFIWGFHDTWDQWFGIPFDETTEGPKVKDEVKGPRSPQEAKYYPCDGDPELQTALLELPWVDIDFILRAQQTWADTYARQRWYTPPTGEGGYGTFDAAQFEQEYKHFTSGYRCRW</sequence>
<dbReference type="EMBL" id="JANAKD010002739">
    <property type="protein sequence ID" value="KAJ3472990.1"/>
    <property type="molecule type" value="Genomic_DNA"/>
</dbReference>
<proteinExistence type="predicted"/>
<organism evidence="1 2">
    <name type="scientific">Lecanicillium saksenae</name>
    <dbReference type="NCBI Taxonomy" id="468837"/>
    <lineage>
        <taxon>Eukaryota</taxon>
        <taxon>Fungi</taxon>
        <taxon>Dikarya</taxon>
        <taxon>Ascomycota</taxon>
        <taxon>Pezizomycotina</taxon>
        <taxon>Sordariomycetes</taxon>
        <taxon>Hypocreomycetidae</taxon>
        <taxon>Hypocreales</taxon>
        <taxon>Cordycipitaceae</taxon>
        <taxon>Lecanicillium</taxon>
    </lineage>
</organism>
<accession>A0ACC1QF77</accession>
<evidence type="ECO:0000313" key="1">
    <source>
        <dbReference type="EMBL" id="KAJ3472990.1"/>
    </source>
</evidence>